<dbReference type="SUPFAM" id="SSF52172">
    <property type="entry name" value="CheY-like"/>
    <property type="match status" value="1"/>
</dbReference>
<comment type="caution">
    <text evidence="4">The sequence shown here is derived from an EMBL/GenBank/DDBJ whole genome shotgun (WGS) entry which is preliminary data.</text>
</comment>
<dbReference type="InterPro" id="IPR011006">
    <property type="entry name" value="CheY-like_superfamily"/>
</dbReference>
<keyword evidence="1 2" id="KW-0597">Phosphoprotein</keyword>
<organism evidence="4 5">
    <name type="scientific">Mucilaginibacter rigui</name>
    <dbReference type="NCBI Taxonomy" id="534635"/>
    <lineage>
        <taxon>Bacteria</taxon>
        <taxon>Pseudomonadati</taxon>
        <taxon>Bacteroidota</taxon>
        <taxon>Sphingobacteriia</taxon>
        <taxon>Sphingobacteriales</taxon>
        <taxon>Sphingobacteriaceae</taxon>
        <taxon>Mucilaginibacter</taxon>
    </lineage>
</organism>
<protein>
    <submittedName>
        <fullName evidence="4">Response regulator</fullName>
    </submittedName>
</protein>
<evidence type="ECO:0000313" key="4">
    <source>
        <dbReference type="EMBL" id="MBD1386560.1"/>
    </source>
</evidence>
<sequence length="124" mass="13762">MKTILLIEDNNDIRENTCELLELEGYKVILALNGKSGLALAREHLPDVVLCDILMPEANGYEVLNELQANVSTRFIPFIFLTASVEKKEVNAGLAMGASGYIRKPFDPKELFDAITKCFNDATL</sequence>
<dbReference type="Gene3D" id="3.40.50.2300">
    <property type="match status" value="1"/>
</dbReference>
<dbReference type="EMBL" id="JACWMW010000003">
    <property type="protein sequence ID" value="MBD1386560.1"/>
    <property type="molecule type" value="Genomic_DNA"/>
</dbReference>
<dbReference type="InterPro" id="IPR001789">
    <property type="entry name" value="Sig_transdc_resp-reg_receiver"/>
</dbReference>
<dbReference type="Proteomes" id="UP000618754">
    <property type="component" value="Unassembled WGS sequence"/>
</dbReference>
<dbReference type="SMART" id="SM00448">
    <property type="entry name" value="REC"/>
    <property type="match status" value="1"/>
</dbReference>
<proteinExistence type="predicted"/>
<dbReference type="RefSeq" id="WP_191176403.1">
    <property type="nucleotide sequence ID" value="NZ_JACWMW010000003.1"/>
</dbReference>
<gene>
    <name evidence="4" type="ORF">IDJ75_14835</name>
</gene>
<dbReference type="InterPro" id="IPR050595">
    <property type="entry name" value="Bact_response_regulator"/>
</dbReference>
<dbReference type="PANTHER" id="PTHR44591">
    <property type="entry name" value="STRESS RESPONSE REGULATOR PROTEIN 1"/>
    <property type="match status" value="1"/>
</dbReference>
<evidence type="ECO:0000256" key="1">
    <source>
        <dbReference type="ARBA" id="ARBA00022553"/>
    </source>
</evidence>
<evidence type="ECO:0000259" key="3">
    <source>
        <dbReference type="PROSITE" id="PS50110"/>
    </source>
</evidence>
<evidence type="ECO:0000256" key="2">
    <source>
        <dbReference type="PROSITE-ProRule" id="PRU00169"/>
    </source>
</evidence>
<accession>A0ABR7X7L2</accession>
<dbReference type="PANTHER" id="PTHR44591:SF3">
    <property type="entry name" value="RESPONSE REGULATORY DOMAIN-CONTAINING PROTEIN"/>
    <property type="match status" value="1"/>
</dbReference>
<reference evidence="4 5" key="1">
    <citation type="submission" date="2020-09" db="EMBL/GenBank/DDBJ databases">
        <title>Novel species of Mucilaginibacter isolated from a glacier on the Tibetan Plateau.</title>
        <authorList>
            <person name="Liu Q."/>
            <person name="Xin Y.-H."/>
        </authorList>
    </citation>
    <scope>NUCLEOTIDE SEQUENCE [LARGE SCALE GENOMIC DNA]</scope>
    <source>
        <strain evidence="4 5">CGMCC 1.13878</strain>
    </source>
</reference>
<dbReference type="Pfam" id="PF00072">
    <property type="entry name" value="Response_reg"/>
    <property type="match status" value="1"/>
</dbReference>
<keyword evidence="5" id="KW-1185">Reference proteome</keyword>
<feature type="modified residue" description="4-aspartylphosphate" evidence="2">
    <location>
        <position position="52"/>
    </location>
</feature>
<evidence type="ECO:0000313" key="5">
    <source>
        <dbReference type="Proteomes" id="UP000618754"/>
    </source>
</evidence>
<dbReference type="PROSITE" id="PS50110">
    <property type="entry name" value="RESPONSE_REGULATORY"/>
    <property type="match status" value="1"/>
</dbReference>
<name>A0ABR7X7L2_9SPHI</name>
<feature type="domain" description="Response regulatory" evidence="3">
    <location>
        <begin position="3"/>
        <end position="119"/>
    </location>
</feature>